<dbReference type="RefSeq" id="XP_013881807.1">
    <property type="nucleotide sequence ID" value="XM_014026353.1"/>
</dbReference>
<evidence type="ECO:0000313" key="16">
    <source>
        <dbReference type="RefSeq" id="XP_013881807.1"/>
    </source>
</evidence>
<sequence length="189" mass="20128">MRSGSVCSLLVLLLPLTVHSQGDLSLSDAVDQDKVSTTTKRPRTPVHGTGGAGSDFKLEDALDPSNDDNTNKNKKHGGEFSDSDLSDVINDKTYKPDKGKGGKHSEDTSQNNRHDENSGTPTEVLTIAGIISAVGLALVSAISSYITYQKKKLCFSIQQSLNIDLKTENPEGVVATEPNVQQTLGATKC</sequence>
<evidence type="ECO:0000256" key="12">
    <source>
        <dbReference type="SAM" id="MobiDB-lite"/>
    </source>
</evidence>
<keyword evidence="7" id="KW-0965">Cell junction</keyword>
<evidence type="ECO:0000256" key="9">
    <source>
        <dbReference type="ARBA" id="ARBA00023136"/>
    </source>
</evidence>
<keyword evidence="6" id="KW-0130">Cell adhesion</keyword>
<evidence type="ECO:0000256" key="13">
    <source>
        <dbReference type="SAM" id="Phobius"/>
    </source>
</evidence>
<dbReference type="AlphaFoldDB" id="A0A2I4CP99"/>
<dbReference type="PANTHER" id="PTHR15076:SF12">
    <property type="entry name" value="CD99 ANTIGEN-LIKE PROTEIN 2"/>
    <property type="match status" value="1"/>
</dbReference>
<dbReference type="PANTHER" id="PTHR15076">
    <property type="entry name" value="CD99/MIC2 PROTEIN RELATED"/>
    <property type="match status" value="1"/>
</dbReference>
<dbReference type="OrthoDB" id="8961553at2759"/>
<dbReference type="GO" id="GO:0007155">
    <property type="term" value="P:cell adhesion"/>
    <property type="evidence" value="ECO:0007669"/>
    <property type="project" value="UniProtKB-KW"/>
</dbReference>
<keyword evidence="5 14" id="KW-0732">Signal</keyword>
<feature type="signal peptide" evidence="14">
    <location>
        <begin position="1"/>
        <end position="20"/>
    </location>
</feature>
<evidence type="ECO:0000256" key="3">
    <source>
        <dbReference type="ARBA" id="ARBA00022475"/>
    </source>
</evidence>
<dbReference type="InParanoid" id="A0A2I4CP99"/>
<dbReference type="KEGG" id="alim:106530683"/>
<keyword evidence="9 13" id="KW-0472">Membrane</keyword>
<evidence type="ECO:0000256" key="10">
    <source>
        <dbReference type="ARBA" id="ARBA00037814"/>
    </source>
</evidence>
<comment type="subcellular location">
    <subcellularLocation>
        <location evidence="1">Cell junction</location>
    </subcellularLocation>
    <subcellularLocation>
        <location evidence="10">Cell membrane</location>
        <topology evidence="10">Single-pass type I membrane protein</topology>
        <orientation evidence="10">Extracellular side</orientation>
    </subcellularLocation>
</comment>
<evidence type="ECO:0000256" key="14">
    <source>
        <dbReference type="SAM" id="SignalP"/>
    </source>
</evidence>
<evidence type="ECO:0000256" key="11">
    <source>
        <dbReference type="ARBA" id="ARBA00040427"/>
    </source>
</evidence>
<name>A0A2I4CP99_AUSLI</name>
<reference evidence="16" key="1">
    <citation type="submission" date="2025-08" db="UniProtKB">
        <authorList>
            <consortium name="RefSeq"/>
        </authorList>
    </citation>
    <scope>IDENTIFICATION</scope>
</reference>
<comment type="similarity">
    <text evidence="2">Belongs to the CD99 family.</text>
</comment>
<dbReference type="GO" id="GO:0005886">
    <property type="term" value="C:plasma membrane"/>
    <property type="evidence" value="ECO:0007669"/>
    <property type="project" value="UniProtKB-SubCell"/>
</dbReference>
<evidence type="ECO:0000256" key="5">
    <source>
        <dbReference type="ARBA" id="ARBA00022729"/>
    </source>
</evidence>
<dbReference type="CTD" id="83692"/>
<keyword evidence="8 13" id="KW-1133">Transmembrane helix</keyword>
<keyword evidence="4 13" id="KW-0812">Transmembrane</keyword>
<dbReference type="GO" id="GO:0070161">
    <property type="term" value="C:anchoring junction"/>
    <property type="evidence" value="ECO:0007669"/>
    <property type="project" value="UniProtKB-SubCell"/>
</dbReference>
<evidence type="ECO:0000313" key="15">
    <source>
        <dbReference type="Proteomes" id="UP000192220"/>
    </source>
</evidence>
<keyword evidence="15" id="KW-1185">Reference proteome</keyword>
<dbReference type="Pfam" id="PF12301">
    <property type="entry name" value="CD99L2"/>
    <property type="match status" value="1"/>
</dbReference>
<gene>
    <name evidence="16" type="primary">cd99l2</name>
</gene>
<proteinExistence type="inferred from homology"/>
<evidence type="ECO:0000256" key="4">
    <source>
        <dbReference type="ARBA" id="ARBA00022692"/>
    </source>
</evidence>
<feature type="compositionally biased region" description="Basic and acidic residues" evidence="12">
    <location>
        <begin position="89"/>
        <end position="117"/>
    </location>
</feature>
<evidence type="ECO:0000256" key="6">
    <source>
        <dbReference type="ARBA" id="ARBA00022889"/>
    </source>
</evidence>
<evidence type="ECO:0000256" key="7">
    <source>
        <dbReference type="ARBA" id="ARBA00022949"/>
    </source>
</evidence>
<keyword evidence="3" id="KW-1003">Cell membrane</keyword>
<dbReference type="InterPro" id="IPR022078">
    <property type="entry name" value="CD99L2"/>
</dbReference>
<feature type="chain" id="PRO_5014127094" description="CD99 antigen-like protein 2" evidence="14">
    <location>
        <begin position="21"/>
        <end position="189"/>
    </location>
</feature>
<feature type="transmembrane region" description="Helical" evidence="13">
    <location>
        <begin position="124"/>
        <end position="148"/>
    </location>
</feature>
<dbReference type="STRING" id="52670.A0A2I4CP99"/>
<protein>
    <recommendedName>
        <fullName evidence="11">CD99 antigen-like protein 2</fullName>
    </recommendedName>
</protein>
<dbReference type="Proteomes" id="UP000192220">
    <property type="component" value="Unplaced"/>
</dbReference>
<accession>A0A2I4CP99</accession>
<feature type="region of interest" description="Disordered" evidence="12">
    <location>
        <begin position="30"/>
        <end position="120"/>
    </location>
</feature>
<dbReference type="FunCoup" id="A0A2I4CP99">
    <property type="interactions" value="1620"/>
</dbReference>
<evidence type="ECO:0000256" key="8">
    <source>
        <dbReference type="ARBA" id="ARBA00022989"/>
    </source>
</evidence>
<evidence type="ECO:0000256" key="2">
    <source>
        <dbReference type="ARBA" id="ARBA00008763"/>
    </source>
</evidence>
<evidence type="ECO:0000256" key="1">
    <source>
        <dbReference type="ARBA" id="ARBA00004282"/>
    </source>
</evidence>
<organism evidence="15 16">
    <name type="scientific">Austrofundulus limnaeus</name>
    <name type="common">Annual killifish</name>
    <dbReference type="NCBI Taxonomy" id="52670"/>
    <lineage>
        <taxon>Eukaryota</taxon>
        <taxon>Metazoa</taxon>
        <taxon>Chordata</taxon>
        <taxon>Craniata</taxon>
        <taxon>Vertebrata</taxon>
        <taxon>Euteleostomi</taxon>
        <taxon>Actinopterygii</taxon>
        <taxon>Neopterygii</taxon>
        <taxon>Teleostei</taxon>
        <taxon>Neoteleostei</taxon>
        <taxon>Acanthomorphata</taxon>
        <taxon>Ovalentaria</taxon>
        <taxon>Atherinomorphae</taxon>
        <taxon>Cyprinodontiformes</taxon>
        <taxon>Rivulidae</taxon>
        <taxon>Austrofundulus</taxon>
    </lineage>
</organism>